<accession>F9X5X7</accession>
<dbReference type="RefSeq" id="XP_003854235.1">
    <property type="nucleotide sequence ID" value="XM_003854187.1"/>
</dbReference>
<dbReference type="InParanoid" id="F9X5X7"/>
<feature type="compositionally biased region" description="Basic residues" evidence="1">
    <location>
        <begin position="183"/>
        <end position="200"/>
    </location>
</feature>
<evidence type="ECO:0000313" key="3">
    <source>
        <dbReference type="Proteomes" id="UP000008062"/>
    </source>
</evidence>
<dbReference type="GeneID" id="13404384"/>
<dbReference type="EMBL" id="CM001198">
    <property type="protein sequence ID" value="EGP89211.1"/>
    <property type="molecule type" value="Genomic_DNA"/>
</dbReference>
<organism evidence="2 3">
    <name type="scientific">Zymoseptoria tritici (strain CBS 115943 / IPO323)</name>
    <name type="common">Speckled leaf blotch fungus</name>
    <name type="synonym">Septoria tritici</name>
    <dbReference type="NCBI Taxonomy" id="336722"/>
    <lineage>
        <taxon>Eukaryota</taxon>
        <taxon>Fungi</taxon>
        <taxon>Dikarya</taxon>
        <taxon>Ascomycota</taxon>
        <taxon>Pezizomycotina</taxon>
        <taxon>Dothideomycetes</taxon>
        <taxon>Dothideomycetidae</taxon>
        <taxon>Mycosphaerellales</taxon>
        <taxon>Mycosphaerellaceae</taxon>
        <taxon>Zymoseptoria</taxon>
    </lineage>
</organism>
<protein>
    <submittedName>
        <fullName evidence="2">Uncharacterized protein</fullName>
    </submittedName>
</protein>
<evidence type="ECO:0000256" key="1">
    <source>
        <dbReference type="SAM" id="MobiDB-lite"/>
    </source>
</evidence>
<dbReference type="VEuPathDB" id="FungiDB:ZTRI_3.940"/>
<dbReference type="Proteomes" id="UP000008062">
    <property type="component" value="Chromosome 3"/>
</dbReference>
<dbReference type="AlphaFoldDB" id="F9X5X7"/>
<feature type="region of interest" description="Disordered" evidence="1">
    <location>
        <begin position="163"/>
        <end position="200"/>
    </location>
</feature>
<dbReference type="KEGG" id="ztr:MYCGRDRAFT_103909"/>
<keyword evidence="3" id="KW-1185">Reference proteome</keyword>
<evidence type="ECO:0000313" key="2">
    <source>
        <dbReference type="EMBL" id="EGP89211.1"/>
    </source>
</evidence>
<proteinExistence type="predicted"/>
<name>F9X5X7_ZYMTI</name>
<dbReference type="HOGENOM" id="CLU_1050567_0_0_1"/>
<sequence>MCSRESHDHAYLLYISHEPRTFQRPKTRQTPRGDGQAQIQQGSRLVPCHCHLPNHPELALSCPETTIGRQVVQHPSLVRGISRLHLLPNIRHRRGKIVRLDVVCMNDRGIDRAGLRGVGYKCQLVPRSASAFFPPPQDFLNIFLDPRHSDSSGLAAPALSQPLFRLPPRQPSHHHYHSESNHHAFHHPRRHRHLDLSGRRRQLRIRSLRRPGRSLQVRLQRSRYPCCRVLLPSGYMSIRCEARLPLPGGLATQVVCTRTPQPVIR</sequence>
<reference evidence="2 3" key="1">
    <citation type="journal article" date="2011" name="PLoS Genet.">
        <title>Finished genome of the fungal wheat pathogen Mycosphaerella graminicola reveals dispensome structure, chromosome plasticity, and stealth pathogenesis.</title>
        <authorList>
            <person name="Goodwin S.B."/>
            <person name="Ben M'barek S."/>
            <person name="Dhillon B."/>
            <person name="Wittenberg A.H.J."/>
            <person name="Crane C.F."/>
            <person name="Hane J.K."/>
            <person name="Foster A.J."/>
            <person name="Van der Lee T.A.J."/>
            <person name="Grimwood J."/>
            <person name="Aerts A."/>
            <person name="Antoniw J."/>
            <person name="Bailey A."/>
            <person name="Bluhm B."/>
            <person name="Bowler J."/>
            <person name="Bristow J."/>
            <person name="van der Burgt A."/>
            <person name="Canto-Canche B."/>
            <person name="Churchill A.C.L."/>
            <person name="Conde-Ferraez L."/>
            <person name="Cools H.J."/>
            <person name="Coutinho P.M."/>
            <person name="Csukai M."/>
            <person name="Dehal P."/>
            <person name="De Wit P."/>
            <person name="Donzelli B."/>
            <person name="van de Geest H.C."/>
            <person name="van Ham R.C.H.J."/>
            <person name="Hammond-Kosack K.E."/>
            <person name="Henrissat B."/>
            <person name="Kilian A."/>
            <person name="Kobayashi A.K."/>
            <person name="Koopmann E."/>
            <person name="Kourmpetis Y."/>
            <person name="Kuzniar A."/>
            <person name="Lindquist E."/>
            <person name="Lombard V."/>
            <person name="Maliepaard C."/>
            <person name="Martins N."/>
            <person name="Mehrabi R."/>
            <person name="Nap J.P.H."/>
            <person name="Ponomarenko A."/>
            <person name="Rudd J.J."/>
            <person name="Salamov A."/>
            <person name="Schmutz J."/>
            <person name="Schouten H.J."/>
            <person name="Shapiro H."/>
            <person name="Stergiopoulos I."/>
            <person name="Torriani S.F.F."/>
            <person name="Tu H."/>
            <person name="de Vries R.P."/>
            <person name="Waalwijk C."/>
            <person name="Ware S.B."/>
            <person name="Wiebenga A."/>
            <person name="Zwiers L.-H."/>
            <person name="Oliver R.P."/>
            <person name="Grigoriev I.V."/>
            <person name="Kema G.H.J."/>
        </authorList>
    </citation>
    <scope>NUCLEOTIDE SEQUENCE [LARGE SCALE GENOMIC DNA]</scope>
    <source>
        <strain evidence="3">CBS 115943 / IPO323</strain>
    </source>
</reference>
<gene>
    <name evidence="2" type="ORF">MYCGRDRAFT_103909</name>
</gene>